<dbReference type="GO" id="GO:0005737">
    <property type="term" value="C:cytoplasm"/>
    <property type="evidence" value="ECO:0007669"/>
    <property type="project" value="UniProtKB-SubCell"/>
</dbReference>
<dbReference type="EMBL" id="CP010975">
    <property type="protein sequence ID" value="AKE51159.1"/>
    <property type="molecule type" value="Genomic_DNA"/>
</dbReference>
<reference evidence="12 13" key="1">
    <citation type="submission" date="2015-02" db="EMBL/GenBank/DDBJ databases">
        <title>Complete genome sequence of Kangiella geojedonensis strain YCS-5T.</title>
        <authorList>
            <person name="Kim K.M."/>
        </authorList>
    </citation>
    <scope>NUCLEOTIDE SEQUENCE [LARGE SCALE GENOMIC DNA]</scope>
    <source>
        <strain evidence="12 13">YCS-5</strain>
    </source>
</reference>
<dbReference type="OrthoDB" id="9808891at2"/>
<comment type="catalytic activity">
    <reaction evidence="1 9 10">
        <text>[protein]-peptidylproline (omega=180) = [protein]-peptidylproline (omega=0)</text>
        <dbReference type="Rhea" id="RHEA:16237"/>
        <dbReference type="Rhea" id="RHEA-COMP:10747"/>
        <dbReference type="Rhea" id="RHEA-COMP:10748"/>
        <dbReference type="ChEBI" id="CHEBI:83833"/>
        <dbReference type="ChEBI" id="CHEBI:83834"/>
        <dbReference type="EC" id="5.2.1.8"/>
    </reaction>
</comment>
<evidence type="ECO:0000256" key="1">
    <source>
        <dbReference type="ARBA" id="ARBA00000971"/>
    </source>
</evidence>
<dbReference type="Pfam" id="PF00254">
    <property type="entry name" value="FKBP_C"/>
    <property type="match status" value="1"/>
</dbReference>
<dbReference type="EC" id="5.2.1.8" evidence="10"/>
<comment type="similarity">
    <text evidence="3 10">Belongs to the FKBP-type PPIase family.</text>
</comment>
<dbReference type="KEGG" id="kge:TQ33_0167"/>
<keyword evidence="5 9" id="KW-0697">Rotamase</keyword>
<proteinExistence type="inferred from homology"/>
<dbReference type="STRING" id="914150.TQ33_0167"/>
<gene>
    <name evidence="12" type="ORF">TQ33_0167</name>
</gene>
<organism evidence="12 13">
    <name type="scientific">Kangiella geojedonensis</name>
    <dbReference type="NCBI Taxonomy" id="914150"/>
    <lineage>
        <taxon>Bacteria</taxon>
        <taxon>Pseudomonadati</taxon>
        <taxon>Pseudomonadota</taxon>
        <taxon>Gammaproteobacteria</taxon>
        <taxon>Kangiellales</taxon>
        <taxon>Kangiellaceae</taxon>
        <taxon>Kangiella</taxon>
    </lineage>
</organism>
<dbReference type="GO" id="GO:0003755">
    <property type="term" value="F:peptidyl-prolyl cis-trans isomerase activity"/>
    <property type="evidence" value="ECO:0007669"/>
    <property type="project" value="UniProtKB-UniRule"/>
</dbReference>
<evidence type="ECO:0000256" key="10">
    <source>
        <dbReference type="RuleBase" id="RU003915"/>
    </source>
</evidence>
<dbReference type="PANTHER" id="PTHR47861">
    <property type="entry name" value="FKBP-TYPE PEPTIDYL-PROLYL CIS-TRANS ISOMERASE SLYD"/>
    <property type="match status" value="1"/>
</dbReference>
<dbReference type="RefSeq" id="WP_046560382.1">
    <property type="nucleotide sequence ID" value="NZ_CP010975.1"/>
</dbReference>
<accession>A0A0F6TPJ6</accession>
<comment type="subcellular location">
    <subcellularLocation>
        <location evidence="2">Cytoplasm</location>
    </subcellularLocation>
</comment>
<keyword evidence="7 9" id="KW-0413">Isomerase</keyword>
<evidence type="ECO:0000259" key="11">
    <source>
        <dbReference type="PROSITE" id="PS50059"/>
    </source>
</evidence>
<evidence type="ECO:0000256" key="9">
    <source>
        <dbReference type="PROSITE-ProRule" id="PRU00277"/>
    </source>
</evidence>
<name>A0A0F6TPJ6_9GAMM</name>
<evidence type="ECO:0000256" key="7">
    <source>
        <dbReference type="ARBA" id="ARBA00023235"/>
    </source>
</evidence>
<keyword evidence="13" id="KW-1185">Reference proteome</keyword>
<evidence type="ECO:0000256" key="4">
    <source>
        <dbReference type="ARBA" id="ARBA00022490"/>
    </source>
</evidence>
<comment type="function">
    <text evidence="8">Also involved in hydrogenase metallocenter assembly, probably by participating in the nickel insertion step. This function in hydrogenase biosynthesis requires chaperone activity and the presence of the metal-binding domain, but not PPIase activity.</text>
</comment>
<dbReference type="PROSITE" id="PS50059">
    <property type="entry name" value="FKBP_PPIASE"/>
    <property type="match status" value="1"/>
</dbReference>
<protein>
    <recommendedName>
        <fullName evidence="10">Peptidyl-prolyl cis-trans isomerase</fullName>
        <ecNumber evidence="10">5.2.1.8</ecNumber>
    </recommendedName>
</protein>
<feature type="domain" description="PPIase FKBP-type" evidence="11">
    <location>
        <begin position="6"/>
        <end position="83"/>
    </location>
</feature>
<dbReference type="Proteomes" id="UP000034071">
    <property type="component" value="Chromosome"/>
</dbReference>
<dbReference type="GO" id="GO:0042026">
    <property type="term" value="P:protein refolding"/>
    <property type="evidence" value="ECO:0007669"/>
    <property type="project" value="UniProtKB-ARBA"/>
</dbReference>
<dbReference type="AlphaFoldDB" id="A0A0F6TPJ6"/>
<dbReference type="InterPro" id="IPR001179">
    <property type="entry name" value="PPIase_FKBP_dom"/>
</dbReference>
<evidence type="ECO:0000313" key="12">
    <source>
        <dbReference type="EMBL" id="AKE51159.1"/>
    </source>
</evidence>
<dbReference type="Gene3D" id="3.10.50.40">
    <property type="match status" value="1"/>
</dbReference>
<evidence type="ECO:0000256" key="3">
    <source>
        <dbReference type="ARBA" id="ARBA00006577"/>
    </source>
</evidence>
<keyword evidence="4" id="KW-0963">Cytoplasm</keyword>
<dbReference type="InterPro" id="IPR046357">
    <property type="entry name" value="PPIase_dom_sf"/>
</dbReference>
<sequence length="160" mass="17407">MKIEKNSVVELDYKLMDLEGNVWESSKEGGPWLYLHGHGEVMPGLEAKLTGAAIGQKVKVELGPEEAYGPYEDDLKTEVPREAFADVENLNEGMRLAAESSDGVHAVMVREVRDDVVIIDANHPLAGKAVKVEVKVLSVRSATEEEVAHGHVHKDGACGH</sequence>
<dbReference type="PANTHER" id="PTHR47861:SF3">
    <property type="entry name" value="FKBP-TYPE PEPTIDYL-PROLYL CIS-TRANS ISOMERASE SLYD"/>
    <property type="match status" value="1"/>
</dbReference>
<dbReference type="PATRIC" id="fig|914150.5.peg.170"/>
<evidence type="ECO:0000256" key="6">
    <source>
        <dbReference type="ARBA" id="ARBA00023186"/>
    </source>
</evidence>
<evidence type="ECO:0000256" key="2">
    <source>
        <dbReference type="ARBA" id="ARBA00004496"/>
    </source>
</evidence>
<evidence type="ECO:0000256" key="8">
    <source>
        <dbReference type="ARBA" id="ARBA00037071"/>
    </source>
</evidence>
<dbReference type="HOGENOM" id="CLU_098197_1_0_6"/>
<evidence type="ECO:0000313" key="13">
    <source>
        <dbReference type="Proteomes" id="UP000034071"/>
    </source>
</evidence>
<evidence type="ECO:0000256" key="5">
    <source>
        <dbReference type="ARBA" id="ARBA00023110"/>
    </source>
</evidence>
<keyword evidence="6" id="KW-0143">Chaperone</keyword>
<dbReference type="SUPFAM" id="SSF54534">
    <property type="entry name" value="FKBP-like"/>
    <property type="match status" value="1"/>
</dbReference>